<dbReference type="AlphaFoldDB" id="A0A1Y5IKM9"/>
<accession>A0A1Y5IKM9</accession>
<organism evidence="2">
    <name type="scientific">Ostreococcus tauri</name>
    <name type="common">Marine green alga</name>
    <dbReference type="NCBI Taxonomy" id="70448"/>
    <lineage>
        <taxon>Eukaryota</taxon>
        <taxon>Viridiplantae</taxon>
        <taxon>Chlorophyta</taxon>
        <taxon>Mamiellophyceae</taxon>
        <taxon>Mamiellales</taxon>
        <taxon>Bathycoccaceae</taxon>
        <taxon>Ostreococcus</taxon>
    </lineage>
</organism>
<reference evidence="2" key="1">
    <citation type="submission" date="2017-04" db="EMBL/GenBank/DDBJ databases">
        <title>Population genomics of picophytoplankton unveils novel chromosome hypervariability.</title>
        <authorList>
            <consortium name="DOE Joint Genome Institute"/>
            <person name="Blanc-Mathieu R."/>
            <person name="Krasovec M."/>
            <person name="Hebrard M."/>
            <person name="Yau S."/>
            <person name="Desgranges E."/>
            <person name="Martin J."/>
            <person name="Schackwitz W."/>
            <person name="Kuo A."/>
            <person name="Salin G."/>
            <person name="Donnadieu C."/>
            <person name="Desdevises Y."/>
            <person name="Sanchez-Ferandin S."/>
            <person name="Moreau H."/>
            <person name="Rivals E."/>
            <person name="Grigoriev I.V."/>
            <person name="Grimsley N."/>
            <person name="Eyre-Walker A."/>
            <person name="Piganeau G."/>
        </authorList>
    </citation>
    <scope>NUCLEOTIDE SEQUENCE [LARGE SCALE GENOMIC DNA]</scope>
    <source>
        <strain evidence="2">RCC 1115</strain>
    </source>
</reference>
<dbReference type="EMBL" id="KZ155774">
    <property type="protein sequence ID" value="OUS48663.1"/>
    <property type="molecule type" value="Genomic_DNA"/>
</dbReference>
<feature type="compositionally biased region" description="Polar residues" evidence="1">
    <location>
        <begin position="1"/>
        <end position="12"/>
    </location>
</feature>
<name>A0A1Y5IKM9_OSTTA</name>
<evidence type="ECO:0000313" key="2">
    <source>
        <dbReference type="EMBL" id="OUS48663.1"/>
    </source>
</evidence>
<proteinExistence type="predicted"/>
<evidence type="ECO:0000256" key="1">
    <source>
        <dbReference type="SAM" id="MobiDB-lite"/>
    </source>
</evidence>
<gene>
    <name evidence="2" type="ORF">BE221DRAFT_69213</name>
</gene>
<feature type="region of interest" description="Disordered" evidence="1">
    <location>
        <begin position="1"/>
        <end position="36"/>
    </location>
</feature>
<dbReference type="Proteomes" id="UP000195557">
    <property type="component" value="Unassembled WGS sequence"/>
</dbReference>
<protein>
    <submittedName>
        <fullName evidence="2">Uncharacterized protein</fullName>
    </submittedName>
</protein>
<feature type="region of interest" description="Disordered" evidence="1">
    <location>
        <begin position="96"/>
        <end position="116"/>
    </location>
</feature>
<feature type="compositionally biased region" description="Basic residues" evidence="1">
    <location>
        <begin position="27"/>
        <end position="36"/>
    </location>
</feature>
<sequence>MFSSRATPLRTTTNDEEARTPTPLKSALKKGARRRRERRFDTDRYLVRVSITGGLSKARVVVDADGFKYKKRRSDVGGTSTAVTFAEPLWPARRTNGVGASSAHVNDTSASDEARGREDFHEKLPNNMPEDERMQLLCESVCNAECAAVIPRLRTEDPVAANAVSDALQEFQLRVEQLLIDDEVKFEEGPQTVAAKIESRKSTLRDIRDALERESTQWSCMLEGSSKRVTAENPVVDTSELGESEVGTLAEACERTQRRLLLQTEGARGLVEGVESLCVRAERACDVFAAAIATNDFRSLPSYQSPHNLIASLIGGR</sequence>